<feature type="domain" description="AMP-dependent synthetase/ligase" evidence="3">
    <location>
        <begin position="57"/>
        <end position="221"/>
    </location>
</feature>
<protein>
    <submittedName>
        <fullName evidence="4">O-succinylbenzoic acid--CoA ligase</fullName>
    </submittedName>
</protein>
<accession>A0A1H4QKP7</accession>
<dbReference type="PANTHER" id="PTHR43201">
    <property type="entry name" value="ACYL-COA SYNTHETASE"/>
    <property type="match status" value="1"/>
</dbReference>
<dbReference type="InterPro" id="IPR045851">
    <property type="entry name" value="AMP-bd_C_sf"/>
</dbReference>
<dbReference type="Proteomes" id="UP000183038">
    <property type="component" value="Unassembled WGS sequence"/>
</dbReference>
<dbReference type="GO" id="GO:0006631">
    <property type="term" value="P:fatty acid metabolic process"/>
    <property type="evidence" value="ECO:0007669"/>
    <property type="project" value="TreeGrafter"/>
</dbReference>
<dbReference type="Pfam" id="PF00501">
    <property type="entry name" value="AMP-binding"/>
    <property type="match status" value="1"/>
</dbReference>
<proteinExistence type="inferred from homology"/>
<dbReference type="OrthoDB" id="8870348at2"/>
<dbReference type="InterPro" id="IPR042099">
    <property type="entry name" value="ANL_N_sf"/>
</dbReference>
<dbReference type="PANTHER" id="PTHR43201:SF5">
    <property type="entry name" value="MEDIUM-CHAIN ACYL-COA LIGASE ACSF2, MITOCHONDRIAL"/>
    <property type="match status" value="1"/>
</dbReference>
<keyword evidence="2 4" id="KW-0436">Ligase</keyword>
<dbReference type="EMBL" id="FNTB01000001">
    <property type="protein sequence ID" value="SEC20200.1"/>
    <property type="molecule type" value="Genomic_DNA"/>
</dbReference>
<dbReference type="RefSeq" id="WP_074673297.1">
    <property type="nucleotide sequence ID" value="NZ_FNTB01000001.1"/>
</dbReference>
<evidence type="ECO:0000256" key="1">
    <source>
        <dbReference type="ARBA" id="ARBA00006432"/>
    </source>
</evidence>
<evidence type="ECO:0000259" key="3">
    <source>
        <dbReference type="Pfam" id="PF00501"/>
    </source>
</evidence>
<evidence type="ECO:0000256" key="2">
    <source>
        <dbReference type="ARBA" id="ARBA00022598"/>
    </source>
</evidence>
<dbReference type="InterPro" id="IPR000873">
    <property type="entry name" value="AMP-dep_synth/lig_dom"/>
</dbReference>
<dbReference type="GO" id="GO:0031956">
    <property type="term" value="F:medium-chain fatty acid-CoA ligase activity"/>
    <property type="evidence" value="ECO:0007669"/>
    <property type="project" value="TreeGrafter"/>
</dbReference>
<comment type="similarity">
    <text evidence="1">Belongs to the ATP-dependent AMP-binding enzyme family.</text>
</comment>
<organism evidence="4 5">
    <name type="scientific">Maribacter dokdonensis</name>
    <dbReference type="NCBI Taxonomy" id="320912"/>
    <lineage>
        <taxon>Bacteria</taxon>
        <taxon>Pseudomonadati</taxon>
        <taxon>Bacteroidota</taxon>
        <taxon>Flavobacteriia</taxon>
        <taxon>Flavobacteriales</taxon>
        <taxon>Flavobacteriaceae</taxon>
        <taxon>Maribacter</taxon>
    </lineage>
</organism>
<dbReference type="Gene3D" id="3.40.50.12780">
    <property type="entry name" value="N-terminal domain of ligase-like"/>
    <property type="match status" value="1"/>
</dbReference>
<dbReference type="SUPFAM" id="SSF56801">
    <property type="entry name" value="Acetyl-CoA synthetase-like"/>
    <property type="match status" value="1"/>
</dbReference>
<evidence type="ECO:0000313" key="4">
    <source>
        <dbReference type="EMBL" id="SEC20200.1"/>
    </source>
</evidence>
<reference evidence="4 5" key="1">
    <citation type="submission" date="2016-10" db="EMBL/GenBank/DDBJ databases">
        <authorList>
            <person name="de Groot N.N."/>
        </authorList>
    </citation>
    <scope>NUCLEOTIDE SEQUENCE [LARGE SCALE GENOMIC DNA]</scope>
    <source>
        <strain evidence="4 5">MAR_2009_71</strain>
    </source>
</reference>
<dbReference type="AlphaFoldDB" id="A0A1H4QKP7"/>
<sequence length="356" mass="39556">MYKPFIHPNFSIHGRAISFDDLTEVSYSLIKEGEEFENYIGEFLLNWIDDSEIILVKTSGSTGKPKTIALQKEYMVNSALATGSYFNLKPNSTALLCLPASYIAGKMMLVRAMVLGLNIHFLPPSSYPLEGVTHSFDFGAMVPLQVGNSLSKLHQVHKLIIGGAPISNSIREELKGVDNSSYETYGMTETITHIAIKPLNHKEVKDAPFTVLPNVELTIDDRGCLVINAPKITDETVVTNDMVELLSKTQFEWLGRLDNVINSGGVKLHPEEIEKVLSNYIDSPFFVAGVADDELGQKVVLVVEDAEVNDIRKIIDGIGEFKKFEKPKSILIAKEFQRTDSGKIQRSKTIEQILKP</sequence>
<name>A0A1H4QKP7_9FLAO</name>
<gene>
    <name evidence="4" type="ORF">SAMN05192540_2606</name>
</gene>
<evidence type="ECO:0000313" key="5">
    <source>
        <dbReference type="Proteomes" id="UP000183038"/>
    </source>
</evidence>
<dbReference type="Gene3D" id="3.30.300.30">
    <property type="match status" value="1"/>
</dbReference>